<dbReference type="RefSeq" id="WP_233395138.1">
    <property type="nucleotide sequence ID" value="NZ_JAJTWT010000019.1"/>
</dbReference>
<dbReference type="SUPFAM" id="SSF63411">
    <property type="entry name" value="LuxS/MPP-like metallohydrolase"/>
    <property type="match status" value="4"/>
</dbReference>
<dbReference type="InterPro" id="IPR011249">
    <property type="entry name" value="Metalloenz_LuxS/M16"/>
</dbReference>
<dbReference type="PROSITE" id="PS00143">
    <property type="entry name" value="INSULINASE"/>
    <property type="match status" value="1"/>
</dbReference>
<evidence type="ECO:0000256" key="2">
    <source>
        <dbReference type="ARBA" id="ARBA00007261"/>
    </source>
</evidence>
<evidence type="ECO:0000259" key="4">
    <source>
        <dbReference type="SMART" id="SM01264"/>
    </source>
</evidence>
<keyword evidence="6" id="KW-1185">Reference proteome</keyword>
<dbReference type="InterPro" id="IPR001431">
    <property type="entry name" value="Pept_M16_Zn_BS"/>
</dbReference>
<dbReference type="PANTHER" id="PTHR43016">
    <property type="entry name" value="PRESEQUENCE PROTEASE"/>
    <property type="match status" value="1"/>
</dbReference>
<dbReference type="PANTHER" id="PTHR43016:SF13">
    <property type="entry name" value="PRESEQUENCE PROTEASE, MITOCHONDRIAL"/>
    <property type="match status" value="1"/>
</dbReference>
<dbReference type="Gene3D" id="3.30.830.10">
    <property type="entry name" value="Metalloenzyme, LuxS/M16 peptidase-like"/>
    <property type="match status" value="4"/>
</dbReference>
<dbReference type="EMBL" id="JAJTWT010000019">
    <property type="protein sequence ID" value="MCE4540607.1"/>
    <property type="molecule type" value="Genomic_DNA"/>
</dbReference>
<evidence type="ECO:0000256" key="3">
    <source>
        <dbReference type="RuleBase" id="RU004447"/>
    </source>
</evidence>
<evidence type="ECO:0000256" key="1">
    <source>
        <dbReference type="ARBA" id="ARBA00001947"/>
    </source>
</evidence>
<comment type="caution">
    <text evidence="5">The sequence shown here is derived from an EMBL/GenBank/DDBJ whole genome shotgun (WGS) entry which is preliminary data.</text>
</comment>
<evidence type="ECO:0000313" key="6">
    <source>
        <dbReference type="Proteomes" id="UP001201463"/>
    </source>
</evidence>
<dbReference type="SMART" id="SM01264">
    <property type="entry name" value="M16C_associated"/>
    <property type="match status" value="1"/>
</dbReference>
<sequence length="953" mass="104555">MQSFQLVNVHPIPALHARLEQYVEPMTGARHVHLASDQQEMAFLVGFPTVPQASDGRAHILEHLTLCGSEKYPVADPFFAMMRRSTATFMNAMTYADRTIYPFASTDITDFFNLLDVYLDATFFPKLDYLSFRQEGWRHVLKEGRLRYQGVVFNEMKGAFDNPMRALYRGIAANLLPATTYQYDSGGDPLIIPELTHEMLVEFHATHYSPSQAMFMTAGRVDAAAIQSRIVDRVLSRRQERLAPRMPELATPWTQPRETEVRIPSQQTSDNEFGMQLAWRFGESNDATAAARLQLLERGLLGDASAPVLKAMQGAGFGRPSALNGVDDSTRHLMLHLGMAGLTAPQMETAQTVVLEALQAAAEGVPAEVLRAALRDMRFSQRQIVGGGTPDGLARLIRAVPALMNGGDVVSAFDNEQILGRLEQEIAEPAFFSNMVGTLLEHPTRLLARVIPDADYAAKRERVELDRLAMQEARLTEQDRQRILDEDEALSMHRLKGSDYSALPCIRPGDVGTEPSPLPAIRELAPQVRLFEAATNGICYATLVRDLGAIAPDDWPWLDLYADVVEDLGVGTLSYEEASRWRKQQVPAFSVTLDTLQPTGQSSVMPQLKTHVAILEEEQSHAVAVLRAWMSPRFDELDRIAFLVKSQAERILNDLADSGGFYAQLSATAPCSPRRSFSHLTRGLPSLPFTASLRKMSGSPEGRQEIARQLERLHALISACPTRLIWTGAGDLASAAAPSLALEAGSPPAMAPTQTLQGGPAANAALRVASQVNHCHIAWPAPRLGHADAAALAVAAELLTHRSLHRRLREEGGAYGGSAAYSGEDGLFTMNSYRDPRVAGTYADFALSLEELVHTEHDVSAMDEAIISVIKRLDKPLPPRDAALTADRLDQLGIDTTLRREHRRQVLSCTPAQVRDAASRWLSIGRSSRAASVTQADQPLDGMVVVEVASLAR</sequence>
<comment type="cofactor">
    <cofactor evidence="1">
        <name>Zn(2+)</name>
        <dbReference type="ChEBI" id="CHEBI:29105"/>
    </cofactor>
</comment>
<dbReference type="InterPro" id="IPR013578">
    <property type="entry name" value="Peptidase_M16C_assoc"/>
</dbReference>
<dbReference type="Pfam" id="PF05193">
    <property type="entry name" value="Peptidase_M16_C"/>
    <property type="match status" value="2"/>
</dbReference>
<accession>A0ABS8XLX8</accession>
<name>A0ABS8XLX8_9BURK</name>
<dbReference type="Proteomes" id="UP001201463">
    <property type="component" value="Unassembled WGS sequence"/>
</dbReference>
<reference evidence="5 6" key="1">
    <citation type="submission" date="2021-12" db="EMBL/GenBank/DDBJ databases">
        <title>Genome seq of p7.</title>
        <authorList>
            <person name="Seo T."/>
        </authorList>
    </citation>
    <scope>NUCLEOTIDE SEQUENCE [LARGE SCALE GENOMIC DNA]</scope>
    <source>
        <strain evidence="5 6">P7</strain>
    </source>
</reference>
<proteinExistence type="inferred from homology"/>
<gene>
    <name evidence="5" type="ORF">LXT12_25535</name>
</gene>
<dbReference type="Pfam" id="PF00675">
    <property type="entry name" value="Peptidase_M16"/>
    <property type="match status" value="1"/>
</dbReference>
<dbReference type="Pfam" id="PF08367">
    <property type="entry name" value="M16C_assoc"/>
    <property type="match status" value="1"/>
</dbReference>
<dbReference type="InterPro" id="IPR011765">
    <property type="entry name" value="Pept_M16_N"/>
</dbReference>
<dbReference type="InterPro" id="IPR007863">
    <property type="entry name" value="Peptidase_M16_C"/>
</dbReference>
<comment type="similarity">
    <text evidence="2 3">Belongs to the peptidase M16 family.</text>
</comment>
<evidence type="ECO:0000313" key="5">
    <source>
        <dbReference type="EMBL" id="MCE4540607.1"/>
    </source>
</evidence>
<feature type="domain" description="Peptidase M16C associated" evidence="4">
    <location>
        <begin position="450"/>
        <end position="693"/>
    </location>
</feature>
<protein>
    <submittedName>
        <fullName evidence="5">Insulinase family protein</fullName>
    </submittedName>
</protein>
<organism evidence="5 6">
    <name type="scientific">Pelomonas caseinilytica</name>
    <dbReference type="NCBI Taxonomy" id="2906763"/>
    <lineage>
        <taxon>Bacteria</taxon>
        <taxon>Pseudomonadati</taxon>
        <taxon>Pseudomonadota</taxon>
        <taxon>Betaproteobacteria</taxon>
        <taxon>Burkholderiales</taxon>
        <taxon>Sphaerotilaceae</taxon>
        <taxon>Roseateles</taxon>
    </lineage>
</organism>